<accession>A0ABD2ULY7</accession>
<comment type="caution">
    <text evidence="8">The sequence shown here is derived from an EMBL/GenBank/DDBJ whole genome shotgun (WGS) entry which is preliminary data.</text>
</comment>
<dbReference type="GO" id="GO:0061630">
    <property type="term" value="F:ubiquitin protein ligase activity"/>
    <property type="evidence" value="ECO:0007669"/>
    <property type="project" value="UniProtKB-EC"/>
</dbReference>
<dbReference type="GO" id="GO:0008270">
    <property type="term" value="F:zinc ion binding"/>
    <property type="evidence" value="ECO:0007669"/>
    <property type="project" value="UniProtKB-KW"/>
</dbReference>
<dbReference type="InterPro" id="IPR001841">
    <property type="entry name" value="Znf_RING"/>
</dbReference>
<comment type="catalytic activity">
    <reaction evidence="1">
        <text>S-ubiquitinyl-[E2 ubiquitin-conjugating enzyme]-L-cysteine + [acceptor protein]-L-lysine = [E2 ubiquitin-conjugating enzyme]-L-cysteine + N(6)-ubiquitinyl-[acceptor protein]-L-lysine.</text>
        <dbReference type="EC" id="2.3.2.27"/>
    </reaction>
</comment>
<dbReference type="PANTHER" id="PTHR15710:SF77">
    <property type="entry name" value="RING-H2 FINGER PROTEIN ATL21B"/>
    <property type="match status" value="1"/>
</dbReference>
<evidence type="ECO:0000256" key="6">
    <source>
        <dbReference type="PROSITE-ProRule" id="PRU00175"/>
    </source>
</evidence>
<dbReference type="AlphaFoldDB" id="A0ABD2ULY7"/>
<sequence>MLPTDFVCHGCSEHSIVRVEPISDQEKMIIPPIASSYSSSLPYFTIYFNFSILQHFWYTQPNNLESVLMGCTYVGSAKSYEIILHRSDIKLYQRLDCAISDVLTHFKNEFENQYRTIIELTTLKLQSIMTPQMLEACVDVTLVIDHHCDGGILLAMEESFTINKSSIELLEPIETDERNNNDDCLVCLDEIGEETQVLRLPCSHMFHGDCITKWLENSHYCPLCRFQMPTD</sequence>
<keyword evidence="5" id="KW-0862">Zinc</keyword>
<proteinExistence type="predicted"/>
<keyword evidence="9" id="KW-1185">Reference proteome</keyword>
<dbReference type="PANTHER" id="PTHR15710">
    <property type="entry name" value="E3 UBIQUITIN-PROTEIN LIGASE PRAJA"/>
    <property type="match status" value="1"/>
</dbReference>
<keyword evidence="3" id="KW-0479">Metal-binding</keyword>
<evidence type="ECO:0000313" key="8">
    <source>
        <dbReference type="EMBL" id="KAL3369824.1"/>
    </source>
</evidence>
<dbReference type="Proteomes" id="UP001627284">
    <property type="component" value="Unassembled WGS sequence"/>
</dbReference>
<evidence type="ECO:0000256" key="4">
    <source>
        <dbReference type="ARBA" id="ARBA00022771"/>
    </source>
</evidence>
<organism evidence="8 9">
    <name type="scientific">Solanum stoloniferum</name>
    <dbReference type="NCBI Taxonomy" id="62892"/>
    <lineage>
        <taxon>Eukaryota</taxon>
        <taxon>Viridiplantae</taxon>
        <taxon>Streptophyta</taxon>
        <taxon>Embryophyta</taxon>
        <taxon>Tracheophyta</taxon>
        <taxon>Spermatophyta</taxon>
        <taxon>Magnoliopsida</taxon>
        <taxon>eudicotyledons</taxon>
        <taxon>Gunneridae</taxon>
        <taxon>Pentapetalae</taxon>
        <taxon>asterids</taxon>
        <taxon>lamiids</taxon>
        <taxon>Solanales</taxon>
        <taxon>Solanaceae</taxon>
        <taxon>Solanoideae</taxon>
        <taxon>Solaneae</taxon>
        <taxon>Solanum</taxon>
    </lineage>
</organism>
<evidence type="ECO:0000259" key="7">
    <source>
        <dbReference type="PROSITE" id="PS50089"/>
    </source>
</evidence>
<dbReference type="Pfam" id="PF13639">
    <property type="entry name" value="zf-RING_2"/>
    <property type="match status" value="1"/>
</dbReference>
<dbReference type="SUPFAM" id="SSF57850">
    <property type="entry name" value="RING/U-box"/>
    <property type="match status" value="1"/>
</dbReference>
<dbReference type="SMART" id="SM00184">
    <property type="entry name" value="RING"/>
    <property type="match status" value="1"/>
</dbReference>
<evidence type="ECO:0000256" key="3">
    <source>
        <dbReference type="ARBA" id="ARBA00022723"/>
    </source>
</evidence>
<reference evidence="8 9" key="1">
    <citation type="submission" date="2024-05" db="EMBL/GenBank/DDBJ databases">
        <title>De novo assembly of an allotetraploid wild potato.</title>
        <authorList>
            <person name="Hosaka A.J."/>
        </authorList>
    </citation>
    <scope>NUCLEOTIDE SEQUENCE [LARGE SCALE GENOMIC DNA]</scope>
    <source>
        <tissue evidence="8">Young leaves</tissue>
    </source>
</reference>
<dbReference type="Gene3D" id="3.30.40.10">
    <property type="entry name" value="Zinc/RING finger domain, C3HC4 (zinc finger)"/>
    <property type="match status" value="1"/>
</dbReference>
<dbReference type="InterPro" id="IPR013083">
    <property type="entry name" value="Znf_RING/FYVE/PHD"/>
</dbReference>
<evidence type="ECO:0000313" key="9">
    <source>
        <dbReference type="Proteomes" id="UP001627284"/>
    </source>
</evidence>
<evidence type="ECO:0000256" key="2">
    <source>
        <dbReference type="ARBA" id="ARBA00012483"/>
    </source>
</evidence>
<keyword evidence="4 6" id="KW-0863">Zinc-finger</keyword>
<protein>
    <recommendedName>
        <fullName evidence="2">RING-type E3 ubiquitin transferase</fullName>
        <ecNumber evidence="2">2.3.2.27</ecNumber>
    </recommendedName>
</protein>
<dbReference type="PROSITE" id="PS50089">
    <property type="entry name" value="ZF_RING_2"/>
    <property type="match status" value="1"/>
</dbReference>
<name>A0ABD2ULY7_9SOLN</name>
<evidence type="ECO:0000256" key="1">
    <source>
        <dbReference type="ARBA" id="ARBA00000900"/>
    </source>
</evidence>
<gene>
    <name evidence="8" type="ORF">AABB24_007047</name>
</gene>
<dbReference type="EC" id="2.3.2.27" evidence="2"/>
<evidence type="ECO:0000256" key="5">
    <source>
        <dbReference type="ARBA" id="ARBA00022833"/>
    </source>
</evidence>
<feature type="domain" description="RING-type" evidence="7">
    <location>
        <begin position="184"/>
        <end position="225"/>
    </location>
</feature>
<dbReference type="EMBL" id="JBJKTR010000004">
    <property type="protein sequence ID" value="KAL3369824.1"/>
    <property type="molecule type" value="Genomic_DNA"/>
</dbReference>